<protein>
    <submittedName>
        <fullName evidence="1">Uncharacterized protein</fullName>
    </submittedName>
</protein>
<dbReference type="EMBL" id="JACIDJ010000005">
    <property type="protein sequence ID" value="MBB3899595.1"/>
    <property type="molecule type" value="Genomic_DNA"/>
</dbReference>
<reference evidence="1 2" key="1">
    <citation type="submission" date="2020-08" db="EMBL/GenBank/DDBJ databases">
        <title>Genomic Encyclopedia of Type Strains, Phase IV (KMG-IV): sequencing the most valuable type-strain genomes for metagenomic binning, comparative biology and taxonomic classification.</title>
        <authorList>
            <person name="Goeker M."/>
        </authorList>
    </citation>
    <scope>NUCLEOTIDE SEQUENCE [LARGE SCALE GENOMIC DNA]</scope>
    <source>
        <strain evidence="1 2">DSM 19979</strain>
    </source>
</reference>
<gene>
    <name evidence="1" type="ORF">GGQ83_003047</name>
</gene>
<comment type="caution">
    <text evidence="1">The sequence shown here is derived from an EMBL/GenBank/DDBJ whole genome shotgun (WGS) entry which is preliminary data.</text>
</comment>
<sequence>MSLPALAESCARALRSFGGSLKALEAVLQPLSQVNPDGVQATETRAVLADSVALLQREGPSLLLRAQALRLRLHAAGLAAPDGLGAGLRALQHQIDALPEVVDGLGEGLPRARQVAQDLADAFDRLAAGQPASLPADLPEA</sequence>
<dbReference type="Proteomes" id="UP000553193">
    <property type="component" value="Unassembled WGS sequence"/>
</dbReference>
<name>A0A840AHN4_9PROT</name>
<proteinExistence type="predicted"/>
<evidence type="ECO:0000313" key="1">
    <source>
        <dbReference type="EMBL" id="MBB3899595.1"/>
    </source>
</evidence>
<keyword evidence="2" id="KW-1185">Reference proteome</keyword>
<evidence type="ECO:0000313" key="2">
    <source>
        <dbReference type="Proteomes" id="UP000553193"/>
    </source>
</evidence>
<accession>A0A840AHN4</accession>
<dbReference type="RefSeq" id="WP_184385476.1">
    <property type="nucleotide sequence ID" value="NZ_JACIDJ010000005.1"/>
</dbReference>
<dbReference type="AlphaFoldDB" id="A0A840AHN4"/>
<organism evidence="1 2">
    <name type="scientific">Roseococcus suduntuyensis</name>
    <dbReference type="NCBI Taxonomy" id="455361"/>
    <lineage>
        <taxon>Bacteria</taxon>
        <taxon>Pseudomonadati</taxon>
        <taxon>Pseudomonadota</taxon>
        <taxon>Alphaproteobacteria</taxon>
        <taxon>Acetobacterales</taxon>
        <taxon>Roseomonadaceae</taxon>
        <taxon>Roseococcus</taxon>
    </lineage>
</organism>